<dbReference type="InterPro" id="IPR011006">
    <property type="entry name" value="CheY-like_superfamily"/>
</dbReference>
<evidence type="ECO:0000259" key="6">
    <source>
        <dbReference type="PROSITE" id="PS50109"/>
    </source>
</evidence>
<evidence type="ECO:0000256" key="2">
    <source>
        <dbReference type="ARBA" id="ARBA00012438"/>
    </source>
</evidence>
<dbReference type="Pfam" id="PF00512">
    <property type="entry name" value="HisKA"/>
    <property type="match status" value="1"/>
</dbReference>
<evidence type="ECO:0000256" key="1">
    <source>
        <dbReference type="ARBA" id="ARBA00000085"/>
    </source>
</evidence>
<evidence type="ECO:0000256" key="5">
    <source>
        <dbReference type="SAM" id="Coils"/>
    </source>
</evidence>
<keyword evidence="8" id="KW-0418">Kinase</keyword>
<evidence type="ECO:0000259" key="7">
    <source>
        <dbReference type="PROSITE" id="PS50110"/>
    </source>
</evidence>
<proteinExistence type="predicted"/>
<dbReference type="PANTHER" id="PTHR43547">
    <property type="entry name" value="TWO-COMPONENT HISTIDINE KINASE"/>
    <property type="match status" value="1"/>
</dbReference>
<feature type="domain" description="Histidine kinase" evidence="6">
    <location>
        <begin position="175"/>
        <end position="395"/>
    </location>
</feature>
<dbReference type="SMART" id="SM00387">
    <property type="entry name" value="HATPase_c"/>
    <property type="match status" value="1"/>
</dbReference>
<dbReference type="Gene3D" id="3.40.50.2300">
    <property type="match status" value="1"/>
</dbReference>
<dbReference type="PROSITE" id="PS50110">
    <property type="entry name" value="RESPONSE_REGULATORY"/>
    <property type="match status" value="1"/>
</dbReference>
<dbReference type="EC" id="2.7.13.3" evidence="2"/>
<organism evidence="8 9">
    <name type="scientific">Pseudomonas entomophila</name>
    <dbReference type="NCBI Taxonomy" id="312306"/>
    <lineage>
        <taxon>Bacteria</taxon>
        <taxon>Pseudomonadati</taxon>
        <taxon>Pseudomonadota</taxon>
        <taxon>Gammaproteobacteria</taxon>
        <taxon>Pseudomonadales</taxon>
        <taxon>Pseudomonadaceae</taxon>
        <taxon>Pseudomonas</taxon>
    </lineage>
</organism>
<dbReference type="GeneID" id="32806298"/>
<dbReference type="PANTHER" id="PTHR43547:SF2">
    <property type="entry name" value="HYBRID SIGNAL TRANSDUCTION HISTIDINE KINASE C"/>
    <property type="match status" value="1"/>
</dbReference>
<dbReference type="PROSITE" id="PS50109">
    <property type="entry name" value="HIS_KIN"/>
    <property type="match status" value="1"/>
</dbReference>
<gene>
    <name evidence="8" type="ORF">RAH46_13245</name>
</gene>
<dbReference type="InterPro" id="IPR003594">
    <property type="entry name" value="HATPase_dom"/>
</dbReference>
<accession>A0ABY9QGZ2</accession>
<dbReference type="InterPro" id="IPR001789">
    <property type="entry name" value="Sig_transdc_resp-reg_receiver"/>
</dbReference>
<dbReference type="Gene3D" id="1.10.287.130">
    <property type="match status" value="1"/>
</dbReference>
<dbReference type="EMBL" id="CP132921">
    <property type="protein sequence ID" value="WMW03310.1"/>
    <property type="molecule type" value="Genomic_DNA"/>
</dbReference>
<sequence>MLSHITAKLLIVDDLPENLLALDALIQGADREVHQAQSAEQALSLLLEHEFALAILDVQMPGMNGFELAELMRGMEKTRSIPIVFVSAAGREMNYAFKGYESGAVDFLHKPLDTLAVKSKVSVFVDLFRQRKALDRQLQALERSREEQAQLLAQLQVARGELERAVRMRDDFMSIVSHEVRTPLNGLILETQLRRMHLARGNLGAFSEEKLAAMVERDERQINSLIRLVEDMLDVSRIRTGKLSIRPKAFDLGQLVQGLVENFAAQAGALETHIELERCQALQGEWDEFRIEQVLANLLSNALRYGERKPVRVRVYEEGAMACVQVQDAGIGISAQHQQRIFQQFERVAAQQATGGLGLGLYISEQIVLAHGGRIQVDSEEGQGATFSVYLPLPTVQCQSDQTQATSA</sequence>
<dbReference type="Pfam" id="PF02518">
    <property type="entry name" value="HATPase_c"/>
    <property type="match status" value="1"/>
</dbReference>
<dbReference type="SMART" id="SM00388">
    <property type="entry name" value="HisKA"/>
    <property type="match status" value="1"/>
</dbReference>
<dbReference type="InterPro" id="IPR036097">
    <property type="entry name" value="HisK_dim/P_sf"/>
</dbReference>
<dbReference type="PRINTS" id="PR00344">
    <property type="entry name" value="BCTRLSENSOR"/>
</dbReference>
<dbReference type="CDD" id="cd00075">
    <property type="entry name" value="HATPase"/>
    <property type="match status" value="1"/>
</dbReference>
<evidence type="ECO:0000313" key="9">
    <source>
        <dbReference type="Proteomes" id="UP001183127"/>
    </source>
</evidence>
<evidence type="ECO:0000256" key="3">
    <source>
        <dbReference type="ARBA" id="ARBA00022553"/>
    </source>
</evidence>
<dbReference type="Gene3D" id="3.30.565.10">
    <property type="entry name" value="Histidine kinase-like ATPase, C-terminal domain"/>
    <property type="match status" value="1"/>
</dbReference>
<dbReference type="InterPro" id="IPR003661">
    <property type="entry name" value="HisK_dim/P_dom"/>
</dbReference>
<keyword evidence="5" id="KW-0175">Coiled coil</keyword>
<evidence type="ECO:0000313" key="8">
    <source>
        <dbReference type="EMBL" id="WMW03310.1"/>
    </source>
</evidence>
<reference evidence="8 9" key="1">
    <citation type="submission" date="2023-08" db="EMBL/GenBank/DDBJ databases">
        <title>Complete Genome Sequence of Pseudomonas entomophila TVIN A01.</title>
        <authorList>
            <person name="Shelke T."/>
            <person name="Mahar N.S."/>
            <person name="Gupta I."/>
            <person name="Gupta V."/>
        </authorList>
    </citation>
    <scope>NUCLEOTIDE SEQUENCE [LARGE SCALE GENOMIC DNA]</scope>
    <source>
        <strain evidence="8 9">TVIN-A01</strain>
    </source>
</reference>
<keyword evidence="8" id="KW-0808">Transferase</keyword>
<dbReference type="SUPFAM" id="SSF52172">
    <property type="entry name" value="CheY-like"/>
    <property type="match status" value="1"/>
</dbReference>
<dbReference type="CDD" id="cd00082">
    <property type="entry name" value="HisKA"/>
    <property type="match status" value="1"/>
</dbReference>
<feature type="coiled-coil region" evidence="5">
    <location>
        <begin position="124"/>
        <end position="165"/>
    </location>
</feature>
<dbReference type="SMART" id="SM00448">
    <property type="entry name" value="REC"/>
    <property type="match status" value="1"/>
</dbReference>
<dbReference type="Pfam" id="PF00072">
    <property type="entry name" value="Response_reg"/>
    <property type="match status" value="1"/>
</dbReference>
<feature type="modified residue" description="4-aspartylphosphate" evidence="4">
    <location>
        <position position="57"/>
    </location>
</feature>
<dbReference type="InterPro" id="IPR004358">
    <property type="entry name" value="Sig_transdc_His_kin-like_C"/>
</dbReference>
<evidence type="ECO:0000256" key="4">
    <source>
        <dbReference type="PROSITE-ProRule" id="PRU00169"/>
    </source>
</evidence>
<dbReference type="SUPFAM" id="SSF55874">
    <property type="entry name" value="ATPase domain of HSP90 chaperone/DNA topoisomerase II/histidine kinase"/>
    <property type="match status" value="1"/>
</dbReference>
<name>A0ABY9QGZ2_9PSED</name>
<dbReference type="RefSeq" id="WP_011534350.1">
    <property type="nucleotide sequence ID" value="NZ_CP132921.1"/>
</dbReference>
<dbReference type="GO" id="GO:0016301">
    <property type="term" value="F:kinase activity"/>
    <property type="evidence" value="ECO:0007669"/>
    <property type="project" value="UniProtKB-KW"/>
</dbReference>
<dbReference type="InterPro" id="IPR036890">
    <property type="entry name" value="HATPase_C_sf"/>
</dbReference>
<dbReference type="SUPFAM" id="SSF47384">
    <property type="entry name" value="Homodimeric domain of signal transducing histidine kinase"/>
    <property type="match status" value="1"/>
</dbReference>
<protein>
    <recommendedName>
        <fullName evidence="2">histidine kinase</fullName>
        <ecNumber evidence="2">2.7.13.3</ecNumber>
    </recommendedName>
</protein>
<comment type="catalytic activity">
    <reaction evidence="1">
        <text>ATP + protein L-histidine = ADP + protein N-phospho-L-histidine.</text>
        <dbReference type="EC" id="2.7.13.3"/>
    </reaction>
</comment>
<keyword evidence="9" id="KW-1185">Reference proteome</keyword>
<dbReference type="Proteomes" id="UP001183127">
    <property type="component" value="Chromosome"/>
</dbReference>
<feature type="domain" description="Response regulatory" evidence="7">
    <location>
        <begin position="8"/>
        <end position="125"/>
    </location>
</feature>
<dbReference type="InterPro" id="IPR005467">
    <property type="entry name" value="His_kinase_dom"/>
</dbReference>
<keyword evidence="3 4" id="KW-0597">Phosphoprotein</keyword>